<dbReference type="InterPro" id="IPR050301">
    <property type="entry name" value="NTE"/>
</dbReference>
<feature type="short sequence motif" description="DGA/G" evidence="4">
    <location>
        <begin position="168"/>
        <end position="170"/>
    </location>
</feature>
<protein>
    <submittedName>
        <fullName evidence="6">Patatin-like phospholipase family protein</fullName>
    </submittedName>
</protein>
<evidence type="ECO:0000313" key="6">
    <source>
        <dbReference type="EMBL" id="MBD2840891.1"/>
    </source>
</evidence>
<sequence>MAGGLAVVLSGGGAKGAFQVGVLDALIREKGVDFETAVGTSTGAIQAAAVAQDDIGRLIDFWRGLTSESSIYRKRGGTLLAAITGKDSIYSTGPLRSLLDQFIDDAAIRATGKNLRLAVVNLTNGELRIVGENADGIANWVYASSAMPFFFPPLETRSALGVREQWVDGGVRDVTPLDAGLAERPRAILVVRASARPAPDEAKKYDNLLEIALRSVDLLSREVSQNDIKNVDLINALILMRDRQRMDLMQTGLDAATIDAVMRRFDDLVNRFRLVPIKVIEPESNLYDTLDFEPDLIEQNIQRGREAVLAQWDMLSTFLGASGD</sequence>
<dbReference type="Gene3D" id="3.40.1090.10">
    <property type="entry name" value="Cytosolic phospholipase A2 catalytic domain"/>
    <property type="match status" value="2"/>
</dbReference>
<dbReference type="Proteomes" id="UP000635384">
    <property type="component" value="Unassembled WGS sequence"/>
</dbReference>
<keyword evidence="7" id="KW-1185">Reference proteome</keyword>
<dbReference type="InterPro" id="IPR016035">
    <property type="entry name" value="Acyl_Trfase/lysoPLipase"/>
</dbReference>
<name>A0ABR8KKS1_9SPHN</name>
<evidence type="ECO:0000256" key="4">
    <source>
        <dbReference type="PROSITE-ProRule" id="PRU01161"/>
    </source>
</evidence>
<dbReference type="RefSeq" id="WP_190786474.1">
    <property type="nucleotide sequence ID" value="NZ_JACXLC010000001.1"/>
</dbReference>
<feature type="short sequence motif" description="GXGXXG" evidence="4">
    <location>
        <begin position="11"/>
        <end position="16"/>
    </location>
</feature>
<gene>
    <name evidence="6" type="ORF">IB285_01330</name>
</gene>
<proteinExistence type="predicted"/>
<keyword evidence="1 4" id="KW-0378">Hydrolase</keyword>
<feature type="domain" description="PNPLA" evidence="5">
    <location>
        <begin position="7"/>
        <end position="181"/>
    </location>
</feature>
<dbReference type="Pfam" id="PF01734">
    <property type="entry name" value="Patatin"/>
    <property type="match status" value="1"/>
</dbReference>
<feature type="active site" description="Proton acceptor" evidence="4">
    <location>
        <position position="168"/>
    </location>
</feature>
<evidence type="ECO:0000256" key="1">
    <source>
        <dbReference type="ARBA" id="ARBA00022801"/>
    </source>
</evidence>
<dbReference type="PROSITE" id="PS51635">
    <property type="entry name" value="PNPLA"/>
    <property type="match status" value="1"/>
</dbReference>
<feature type="active site" description="Nucleophile" evidence="4">
    <location>
        <position position="41"/>
    </location>
</feature>
<keyword evidence="3 4" id="KW-0443">Lipid metabolism</keyword>
<keyword evidence="2 4" id="KW-0442">Lipid degradation</keyword>
<evidence type="ECO:0000256" key="2">
    <source>
        <dbReference type="ARBA" id="ARBA00022963"/>
    </source>
</evidence>
<dbReference type="InterPro" id="IPR002641">
    <property type="entry name" value="PNPLA_dom"/>
</dbReference>
<dbReference type="EMBL" id="JACXLC010000001">
    <property type="protein sequence ID" value="MBD2840891.1"/>
    <property type="molecule type" value="Genomic_DNA"/>
</dbReference>
<evidence type="ECO:0000256" key="3">
    <source>
        <dbReference type="ARBA" id="ARBA00023098"/>
    </source>
</evidence>
<dbReference type="PANTHER" id="PTHR14226:SF57">
    <property type="entry name" value="BLR7027 PROTEIN"/>
    <property type="match status" value="1"/>
</dbReference>
<comment type="caution">
    <text evidence="6">The sequence shown here is derived from an EMBL/GenBank/DDBJ whole genome shotgun (WGS) entry which is preliminary data.</text>
</comment>
<evidence type="ECO:0000259" key="5">
    <source>
        <dbReference type="PROSITE" id="PS51635"/>
    </source>
</evidence>
<feature type="short sequence motif" description="GXSXG" evidence="4">
    <location>
        <begin position="39"/>
        <end position="43"/>
    </location>
</feature>
<reference evidence="6 7" key="1">
    <citation type="submission" date="2020-09" db="EMBL/GenBank/DDBJ databases">
        <authorList>
            <person name="Yoon J.-W."/>
        </authorList>
    </citation>
    <scope>NUCLEOTIDE SEQUENCE [LARGE SCALE GENOMIC DNA]</scope>
    <source>
        <strain evidence="6 7">KMU-140</strain>
    </source>
</reference>
<dbReference type="SUPFAM" id="SSF52151">
    <property type="entry name" value="FabD/lysophospholipase-like"/>
    <property type="match status" value="1"/>
</dbReference>
<organism evidence="6 7">
    <name type="scientific">Erythrobacter rubeus</name>
    <dbReference type="NCBI Taxonomy" id="2760803"/>
    <lineage>
        <taxon>Bacteria</taxon>
        <taxon>Pseudomonadati</taxon>
        <taxon>Pseudomonadota</taxon>
        <taxon>Alphaproteobacteria</taxon>
        <taxon>Sphingomonadales</taxon>
        <taxon>Erythrobacteraceae</taxon>
        <taxon>Erythrobacter/Porphyrobacter group</taxon>
        <taxon>Erythrobacter</taxon>
    </lineage>
</organism>
<accession>A0ABR8KKS1</accession>
<dbReference type="PANTHER" id="PTHR14226">
    <property type="entry name" value="NEUROPATHY TARGET ESTERASE/SWISS CHEESE D.MELANOGASTER"/>
    <property type="match status" value="1"/>
</dbReference>
<evidence type="ECO:0000313" key="7">
    <source>
        <dbReference type="Proteomes" id="UP000635384"/>
    </source>
</evidence>